<proteinExistence type="predicted"/>
<dbReference type="AlphaFoldDB" id="A0A0A0BM43"/>
<evidence type="ECO:0000313" key="3">
    <source>
        <dbReference type="EMBL" id="KGM09588.1"/>
    </source>
</evidence>
<sequence length="88" mass="8991">MSWCLGYGTGGWLMMGTSLVVLALAVWAVARLFPGAPPPPLSPDPMAVLDARLASGDIDLDTHRTLRDELAGRATGRPGGYGAGAGAV</sequence>
<evidence type="ECO:0008006" key="5">
    <source>
        <dbReference type="Google" id="ProtNLM"/>
    </source>
</evidence>
<protein>
    <recommendedName>
        <fullName evidence="5">SHOCT domain-containing protein</fullName>
    </recommendedName>
</protein>
<name>A0A0A0BM43_9CELL</name>
<evidence type="ECO:0000256" key="1">
    <source>
        <dbReference type="SAM" id="MobiDB-lite"/>
    </source>
</evidence>
<dbReference type="EMBL" id="AXCY01000087">
    <property type="protein sequence ID" value="KGM09588.1"/>
    <property type="molecule type" value="Genomic_DNA"/>
</dbReference>
<keyword evidence="4" id="KW-1185">Reference proteome</keyword>
<dbReference type="RefSeq" id="WP_052426415.1">
    <property type="nucleotide sequence ID" value="NZ_AXCY01000087.1"/>
</dbReference>
<keyword evidence="2" id="KW-0472">Membrane</keyword>
<evidence type="ECO:0000313" key="4">
    <source>
        <dbReference type="Proteomes" id="UP000029839"/>
    </source>
</evidence>
<feature type="region of interest" description="Disordered" evidence="1">
    <location>
        <begin position="69"/>
        <end position="88"/>
    </location>
</feature>
<dbReference type="Proteomes" id="UP000029839">
    <property type="component" value="Unassembled WGS sequence"/>
</dbReference>
<feature type="compositionally biased region" description="Gly residues" evidence="1">
    <location>
        <begin position="77"/>
        <end position="88"/>
    </location>
</feature>
<comment type="caution">
    <text evidence="3">The sequence shown here is derived from an EMBL/GenBank/DDBJ whole genome shotgun (WGS) entry which is preliminary data.</text>
</comment>
<feature type="transmembrane region" description="Helical" evidence="2">
    <location>
        <begin position="12"/>
        <end position="33"/>
    </location>
</feature>
<reference evidence="3 4" key="2">
    <citation type="journal article" date="2015" name="Stand. Genomic Sci.">
        <title>Draft genome sequence of Cellulomonas carbonis T26(T) and comparative analysis of six Cellulomonas genomes.</title>
        <authorList>
            <person name="Zhuang W."/>
            <person name="Zhang S."/>
            <person name="Xia X."/>
            <person name="Wang G."/>
        </authorList>
    </citation>
    <scope>NUCLEOTIDE SEQUENCE [LARGE SCALE GENOMIC DNA]</scope>
    <source>
        <strain evidence="3 4">T26</strain>
    </source>
</reference>
<accession>A0A0A0BM43</accession>
<evidence type="ECO:0000256" key="2">
    <source>
        <dbReference type="SAM" id="Phobius"/>
    </source>
</evidence>
<keyword evidence="2" id="KW-0812">Transmembrane</keyword>
<gene>
    <name evidence="3" type="ORF">N868_01375</name>
</gene>
<reference evidence="3 4" key="1">
    <citation type="submission" date="2013-08" db="EMBL/GenBank/DDBJ databases">
        <title>Genome sequencing of Cellulomonas carbonis T26.</title>
        <authorList>
            <person name="Chen F."/>
            <person name="Li Y."/>
            <person name="Wang G."/>
        </authorList>
    </citation>
    <scope>NUCLEOTIDE SEQUENCE [LARGE SCALE GENOMIC DNA]</scope>
    <source>
        <strain evidence="3 4">T26</strain>
    </source>
</reference>
<organism evidence="3 4">
    <name type="scientific">Cellulomonas carbonis T26</name>
    <dbReference type="NCBI Taxonomy" id="947969"/>
    <lineage>
        <taxon>Bacteria</taxon>
        <taxon>Bacillati</taxon>
        <taxon>Actinomycetota</taxon>
        <taxon>Actinomycetes</taxon>
        <taxon>Micrococcales</taxon>
        <taxon>Cellulomonadaceae</taxon>
        <taxon>Cellulomonas</taxon>
    </lineage>
</organism>
<keyword evidence="2" id="KW-1133">Transmembrane helix</keyword>